<dbReference type="GO" id="GO:0016787">
    <property type="term" value="F:hydrolase activity"/>
    <property type="evidence" value="ECO:0007669"/>
    <property type="project" value="UniProtKB-KW"/>
</dbReference>
<evidence type="ECO:0000313" key="1">
    <source>
        <dbReference type="EMBL" id="MEM5947891.1"/>
    </source>
</evidence>
<dbReference type="Gene3D" id="3.40.50.1240">
    <property type="entry name" value="Phosphoglycerate mutase-like"/>
    <property type="match status" value="1"/>
</dbReference>
<dbReference type="EC" id="3.1.3.-" evidence="1"/>
<dbReference type="RefSeq" id="WP_420069338.1">
    <property type="nucleotide sequence ID" value="NZ_JBCHKQ010000002.1"/>
</dbReference>
<dbReference type="InterPro" id="IPR029033">
    <property type="entry name" value="His_PPase_superfam"/>
</dbReference>
<gene>
    <name evidence="1" type="ORF">WKV44_04980</name>
</gene>
<proteinExistence type="predicted"/>
<dbReference type="SMART" id="SM00855">
    <property type="entry name" value="PGAM"/>
    <property type="match status" value="1"/>
</dbReference>
<dbReference type="EMBL" id="JBCHKQ010000002">
    <property type="protein sequence ID" value="MEM5947891.1"/>
    <property type="molecule type" value="Genomic_DNA"/>
</dbReference>
<accession>A0ABU9UB56</accession>
<dbReference type="SUPFAM" id="SSF53254">
    <property type="entry name" value="Phosphoglycerate mutase-like"/>
    <property type="match status" value="1"/>
</dbReference>
<name>A0ABU9UB56_9SPIR</name>
<dbReference type="PANTHER" id="PTHR48100">
    <property type="entry name" value="BROAD-SPECIFICITY PHOSPHATASE YOR283W-RELATED"/>
    <property type="match status" value="1"/>
</dbReference>
<evidence type="ECO:0000313" key="2">
    <source>
        <dbReference type="Proteomes" id="UP001466331"/>
    </source>
</evidence>
<keyword evidence="2" id="KW-1185">Reference proteome</keyword>
<dbReference type="Proteomes" id="UP001466331">
    <property type="component" value="Unassembled WGS sequence"/>
</dbReference>
<dbReference type="InterPro" id="IPR013078">
    <property type="entry name" value="His_Pase_superF_clade-1"/>
</dbReference>
<keyword evidence="1" id="KW-0378">Hydrolase</keyword>
<dbReference type="CDD" id="cd07067">
    <property type="entry name" value="HP_PGM_like"/>
    <property type="match status" value="1"/>
</dbReference>
<organism evidence="1 2">
    <name type="scientific">Rarispira pelagica</name>
    <dbReference type="NCBI Taxonomy" id="3141764"/>
    <lineage>
        <taxon>Bacteria</taxon>
        <taxon>Pseudomonadati</taxon>
        <taxon>Spirochaetota</taxon>
        <taxon>Spirochaetia</taxon>
        <taxon>Winmispirales</taxon>
        <taxon>Winmispiraceae</taxon>
        <taxon>Rarispira</taxon>
    </lineage>
</organism>
<dbReference type="Pfam" id="PF00300">
    <property type="entry name" value="His_Phos_1"/>
    <property type="match status" value="1"/>
</dbReference>
<dbReference type="InterPro" id="IPR050275">
    <property type="entry name" value="PGM_Phosphatase"/>
</dbReference>
<sequence length="207" mass="22848">MLQATRVFFIRHADCDINVYAGARSNPPLSEVGKKQVEALSFWAKNADIDKVYSSPLVRAMDTAKGIAMAKGLEVNPIDALKELDFGEWEGLSASDIPAEERERWYHEPLTTAPPGGETLTELAKRVLSAYRDITDSNVGKNIAIVAHGGPLRTIICSILGLHLSFLWNFELAHASVSAADIYPNGYSLLVFLNNTYFREGFFDKKG</sequence>
<comment type="caution">
    <text evidence="1">The sequence shown here is derived from an EMBL/GenBank/DDBJ whole genome shotgun (WGS) entry which is preliminary data.</text>
</comment>
<reference evidence="1 2" key="1">
    <citation type="submission" date="2024-03" db="EMBL/GenBank/DDBJ databases">
        <title>Ignisphaera cupida sp. nov., a hyperthermophilic hydrolytic archaeon from a hot spring of Kamchatka, and proposal of Ignisphaeraceae fam. nov.</title>
        <authorList>
            <person name="Podosokorskaya O.A."/>
            <person name="Elcheninov A.G."/>
            <person name="Maltseva A.I."/>
            <person name="Zayulina K.S."/>
            <person name="Novikov A."/>
            <person name="Merkel A.Y."/>
        </authorList>
    </citation>
    <scope>NUCLEOTIDE SEQUENCE [LARGE SCALE GENOMIC DNA]</scope>
    <source>
        <strain evidence="1 2">38H-sp</strain>
    </source>
</reference>
<protein>
    <submittedName>
        <fullName evidence="1">Histidine phosphatase family protein</fullName>
        <ecNumber evidence="1">3.1.3.-</ecNumber>
    </submittedName>
</protein>